<gene>
    <name evidence="3" type="ORF">Pan44_46480</name>
</gene>
<keyword evidence="4" id="KW-1185">Reference proteome</keyword>
<dbReference type="KEGG" id="ccos:Pan44_46480"/>
<sequence precursor="true">MKAGTMQRAILAVVLGAAVNVAGFAQGPDAMPKPEGEPVDATQNAPESATEEYTINGPDGRPRTLRRSRIIAPSGYRSHTLRGTFKMQWMYIVQRGRMVTFWGARILSLETDSPVWQLGVRPGDVLTRLDGVPLWRGMRRGRDREWDIPEMERHYGATEVRYIRQGQHIVRVGQMILDGGHWDDGSGLEPLAP</sequence>
<keyword evidence="2" id="KW-0732">Signal</keyword>
<name>A0A517SKE6_9PLAN</name>
<dbReference type="InParanoid" id="A0A517SKE6"/>
<feature type="compositionally biased region" description="Polar residues" evidence="1">
    <location>
        <begin position="41"/>
        <end position="53"/>
    </location>
</feature>
<feature type="signal peptide" evidence="2">
    <location>
        <begin position="1"/>
        <end position="25"/>
    </location>
</feature>
<organism evidence="3 4">
    <name type="scientific">Caulifigura coniformis</name>
    <dbReference type="NCBI Taxonomy" id="2527983"/>
    <lineage>
        <taxon>Bacteria</taxon>
        <taxon>Pseudomonadati</taxon>
        <taxon>Planctomycetota</taxon>
        <taxon>Planctomycetia</taxon>
        <taxon>Planctomycetales</taxon>
        <taxon>Planctomycetaceae</taxon>
        <taxon>Caulifigura</taxon>
    </lineage>
</organism>
<evidence type="ECO:0008006" key="5">
    <source>
        <dbReference type="Google" id="ProtNLM"/>
    </source>
</evidence>
<accession>A0A517SKE6</accession>
<feature type="region of interest" description="Disordered" evidence="1">
    <location>
        <begin position="28"/>
        <end position="63"/>
    </location>
</feature>
<dbReference type="SUPFAM" id="SSF50156">
    <property type="entry name" value="PDZ domain-like"/>
    <property type="match status" value="1"/>
</dbReference>
<feature type="chain" id="PRO_5022111265" description="PDZ domain-containing protein" evidence="2">
    <location>
        <begin position="26"/>
        <end position="193"/>
    </location>
</feature>
<evidence type="ECO:0000313" key="4">
    <source>
        <dbReference type="Proteomes" id="UP000315700"/>
    </source>
</evidence>
<proteinExistence type="predicted"/>
<evidence type="ECO:0000256" key="2">
    <source>
        <dbReference type="SAM" id="SignalP"/>
    </source>
</evidence>
<protein>
    <recommendedName>
        <fullName evidence="5">PDZ domain-containing protein</fullName>
    </recommendedName>
</protein>
<dbReference type="OrthoDB" id="283281at2"/>
<dbReference type="Proteomes" id="UP000315700">
    <property type="component" value="Chromosome"/>
</dbReference>
<evidence type="ECO:0000256" key="1">
    <source>
        <dbReference type="SAM" id="MobiDB-lite"/>
    </source>
</evidence>
<dbReference type="RefSeq" id="WP_145034047.1">
    <property type="nucleotide sequence ID" value="NZ_CP036271.1"/>
</dbReference>
<dbReference type="EMBL" id="CP036271">
    <property type="protein sequence ID" value="QDT56591.1"/>
    <property type="molecule type" value="Genomic_DNA"/>
</dbReference>
<evidence type="ECO:0000313" key="3">
    <source>
        <dbReference type="EMBL" id="QDT56591.1"/>
    </source>
</evidence>
<dbReference type="InterPro" id="IPR036034">
    <property type="entry name" value="PDZ_sf"/>
</dbReference>
<dbReference type="AlphaFoldDB" id="A0A517SKE6"/>
<reference evidence="3 4" key="1">
    <citation type="submission" date="2019-02" db="EMBL/GenBank/DDBJ databases">
        <title>Deep-cultivation of Planctomycetes and their phenomic and genomic characterization uncovers novel biology.</title>
        <authorList>
            <person name="Wiegand S."/>
            <person name="Jogler M."/>
            <person name="Boedeker C."/>
            <person name="Pinto D."/>
            <person name="Vollmers J."/>
            <person name="Rivas-Marin E."/>
            <person name="Kohn T."/>
            <person name="Peeters S.H."/>
            <person name="Heuer A."/>
            <person name="Rast P."/>
            <person name="Oberbeckmann S."/>
            <person name="Bunk B."/>
            <person name="Jeske O."/>
            <person name="Meyerdierks A."/>
            <person name="Storesund J.E."/>
            <person name="Kallscheuer N."/>
            <person name="Luecker S."/>
            <person name="Lage O.M."/>
            <person name="Pohl T."/>
            <person name="Merkel B.J."/>
            <person name="Hornburger P."/>
            <person name="Mueller R.-W."/>
            <person name="Bruemmer F."/>
            <person name="Labrenz M."/>
            <person name="Spormann A.M."/>
            <person name="Op den Camp H."/>
            <person name="Overmann J."/>
            <person name="Amann R."/>
            <person name="Jetten M.S.M."/>
            <person name="Mascher T."/>
            <person name="Medema M.H."/>
            <person name="Devos D.P."/>
            <person name="Kaster A.-K."/>
            <person name="Ovreas L."/>
            <person name="Rohde M."/>
            <person name="Galperin M.Y."/>
            <person name="Jogler C."/>
        </authorList>
    </citation>
    <scope>NUCLEOTIDE SEQUENCE [LARGE SCALE GENOMIC DNA]</scope>
    <source>
        <strain evidence="3 4">Pan44</strain>
    </source>
</reference>